<dbReference type="PANTHER" id="PTHR22870:SF408">
    <property type="entry name" value="OS09G0560450 PROTEIN"/>
    <property type="match status" value="1"/>
</dbReference>
<dbReference type="PROSITE" id="PS00626">
    <property type="entry name" value="RCC1_2"/>
    <property type="match status" value="1"/>
</dbReference>
<dbReference type="PRINTS" id="PR00633">
    <property type="entry name" value="RCCNDNSATION"/>
</dbReference>
<organism evidence="2">
    <name type="scientific">marine sediment metagenome</name>
    <dbReference type="NCBI Taxonomy" id="412755"/>
    <lineage>
        <taxon>unclassified sequences</taxon>
        <taxon>metagenomes</taxon>
        <taxon>ecological metagenomes</taxon>
    </lineage>
</organism>
<comment type="caution">
    <text evidence="2">The sequence shown here is derived from an EMBL/GenBank/DDBJ whole genome shotgun (WGS) entry which is preliminary data.</text>
</comment>
<dbReference type="Gene3D" id="2.130.10.30">
    <property type="entry name" value="Regulator of chromosome condensation 1/beta-lactamase-inhibitor protein II"/>
    <property type="match status" value="1"/>
</dbReference>
<dbReference type="PANTHER" id="PTHR22870">
    <property type="entry name" value="REGULATOR OF CHROMOSOME CONDENSATION"/>
    <property type="match status" value="1"/>
</dbReference>
<dbReference type="PROSITE" id="PS50012">
    <property type="entry name" value="RCC1_3"/>
    <property type="match status" value="3"/>
</dbReference>
<gene>
    <name evidence="2" type="ORF">LCGC14_3015380</name>
</gene>
<feature type="non-terminal residue" evidence="2">
    <location>
        <position position="226"/>
    </location>
</feature>
<dbReference type="EMBL" id="LAZR01062528">
    <property type="protein sequence ID" value="KKK61334.1"/>
    <property type="molecule type" value="Genomic_DNA"/>
</dbReference>
<protein>
    <submittedName>
        <fullName evidence="2">Uncharacterized protein</fullName>
    </submittedName>
</protein>
<dbReference type="SUPFAM" id="SSF50985">
    <property type="entry name" value="RCC1/BLIP-II"/>
    <property type="match status" value="1"/>
</dbReference>
<keyword evidence="1" id="KW-0677">Repeat</keyword>
<evidence type="ECO:0000256" key="1">
    <source>
        <dbReference type="ARBA" id="ARBA00022737"/>
    </source>
</evidence>
<name>A0A0F8Z4I8_9ZZZZ</name>
<dbReference type="Pfam" id="PF00415">
    <property type="entry name" value="RCC1"/>
    <property type="match status" value="3"/>
</dbReference>
<dbReference type="AlphaFoldDB" id="A0A0F8Z4I8"/>
<proteinExistence type="predicted"/>
<dbReference type="InterPro" id="IPR051210">
    <property type="entry name" value="Ub_ligase/GEF_domain"/>
</dbReference>
<evidence type="ECO:0000313" key="2">
    <source>
        <dbReference type="EMBL" id="KKK61334.1"/>
    </source>
</evidence>
<dbReference type="InterPro" id="IPR009091">
    <property type="entry name" value="RCC1/BLIP-II"/>
</dbReference>
<dbReference type="InterPro" id="IPR000408">
    <property type="entry name" value="Reg_chr_condens"/>
</dbReference>
<sequence length="226" mass="23629">MRRKLKAVRIKIRIDNKYICNLICLAQERKMGISVTGGVKVPRGKFSVSTSAAAATNGTLWSWGKNNVGQVGDGTIVYRSSPVQVGGLTDWADISTGGSNAGTHSFAINTTGELWGWGEANAGRLGDGTTIDKSSPIQIGSLTTWTSSAASNGHSHALQSDGTLWAWGNNFLGRLGTNNAISPSSPVQVGALSDWSVLTSGNHHSLVIKTNGELWAFGSAAFGQVG</sequence>
<reference evidence="2" key="1">
    <citation type="journal article" date="2015" name="Nature">
        <title>Complex archaea that bridge the gap between prokaryotes and eukaryotes.</title>
        <authorList>
            <person name="Spang A."/>
            <person name="Saw J.H."/>
            <person name="Jorgensen S.L."/>
            <person name="Zaremba-Niedzwiedzka K."/>
            <person name="Martijn J."/>
            <person name="Lind A.E."/>
            <person name="van Eijk R."/>
            <person name="Schleper C."/>
            <person name="Guy L."/>
            <person name="Ettema T.J."/>
        </authorList>
    </citation>
    <scope>NUCLEOTIDE SEQUENCE</scope>
</reference>
<accession>A0A0F8Z4I8</accession>